<feature type="compositionally biased region" description="Polar residues" evidence="1">
    <location>
        <begin position="8"/>
        <end position="43"/>
    </location>
</feature>
<dbReference type="EMBL" id="DF973207">
    <property type="protein sequence ID" value="GAU19976.1"/>
    <property type="molecule type" value="Genomic_DNA"/>
</dbReference>
<dbReference type="Proteomes" id="UP000242715">
    <property type="component" value="Unassembled WGS sequence"/>
</dbReference>
<sequence length="53" mass="5446">MEKKEATLNRSESNENAAATTLDSPVIPPTNSASQDSTGNGSSADDDGTLSFD</sequence>
<evidence type="ECO:0000313" key="3">
    <source>
        <dbReference type="Proteomes" id="UP000242715"/>
    </source>
</evidence>
<organism evidence="2 3">
    <name type="scientific">Trifolium subterraneum</name>
    <name type="common">Subterranean clover</name>
    <dbReference type="NCBI Taxonomy" id="3900"/>
    <lineage>
        <taxon>Eukaryota</taxon>
        <taxon>Viridiplantae</taxon>
        <taxon>Streptophyta</taxon>
        <taxon>Embryophyta</taxon>
        <taxon>Tracheophyta</taxon>
        <taxon>Spermatophyta</taxon>
        <taxon>Magnoliopsida</taxon>
        <taxon>eudicotyledons</taxon>
        <taxon>Gunneridae</taxon>
        <taxon>Pentapetalae</taxon>
        <taxon>rosids</taxon>
        <taxon>fabids</taxon>
        <taxon>Fabales</taxon>
        <taxon>Fabaceae</taxon>
        <taxon>Papilionoideae</taxon>
        <taxon>50 kb inversion clade</taxon>
        <taxon>NPAAA clade</taxon>
        <taxon>Hologalegina</taxon>
        <taxon>IRL clade</taxon>
        <taxon>Trifolieae</taxon>
        <taxon>Trifolium</taxon>
    </lineage>
</organism>
<accession>A0A2Z6LSP1</accession>
<proteinExistence type="predicted"/>
<gene>
    <name evidence="2" type="ORF">TSUD_273110</name>
</gene>
<name>A0A2Z6LSP1_TRISU</name>
<evidence type="ECO:0000313" key="2">
    <source>
        <dbReference type="EMBL" id="GAU19976.1"/>
    </source>
</evidence>
<reference evidence="3" key="1">
    <citation type="journal article" date="2017" name="Front. Plant Sci.">
        <title>Climate Clever Clovers: New Paradigm to Reduce the Environmental Footprint of Ruminants by Breeding Low Methanogenic Forages Utilizing Haplotype Variation.</title>
        <authorList>
            <person name="Kaur P."/>
            <person name="Appels R."/>
            <person name="Bayer P.E."/>
            <person name="Keeble-Gagnere G."/>
            <person name="Wang J."/>
            <person name="Hirakawa H."/>
            <person name="Shirasawa K."/>
            <person name="Vercoe P."/>
            <person name="Stefanova K."/>
            <person name="Durmic Z."/>
            <person name="Nichols P."/>
            <person name="Revell C."/>
            <person name="Isobe S.N."/>
            <person name="Edwards D."/>
            <person name="Erskine W."/>
        </authorList>
    </citation>
    <scope>NUCLEOTIDE SEQUENCE [LARGE SCALE GENOMIC DNA]</scope>
    <source>
        <strain evidence="3">cv. Daliak</strain>
    </source>
</reference>
<feature type="region of interest" description="Disordered" evidence="1">
    <location>
        <begin position="1"/>
        <end position="53"/>
    </location>
</feature>
<dbReference type="AlphaFoldDB" id="A0A2Z6LSP1"/>
<protein>
    <submittedName>
        <fullName evidence="2">Uncharacterized protein</fullName>
    </submittedName>
</protein>
<keyword evidence="3" id="KW-1185">Reference proteome</keyword>
<feature type="compositionally biased region" description="Acidic residues" evidence="1">
    <location>
        <begin position="44"/>
        <end position="53"/>
    </location>
</feature>
<evidence type="ECO:0000256" key="1">
    <source>
        <dbReference type="SAM" id="MobiDB-lite"/>
    </source>
</evidence>